<keyword evidence="21" id="KW-1185">Reference proteome</keyword>
<keyword evidence="14" id="KW-0443">Lipid metabolism</keyword>
<sequence>MLYQRVLTGIIGGAFFLLLVYVGGYGFLILFSVLALVAYSELIGMRSDPYFSVQSIIGYAFVLMLLLFGTETSTYLLLGLFLLLSVPVVTKNRLSYSDISYYGMGALYIGLSLHAAVLIRLHLEHGLYLFLFVLLCIWASDTMAYFVGGLFKGPKLWPAISPNKTFSGALGGLFGSSAVGYAFFLWQGLGHPLSHWMVLAIGISLVGQIGDFVESAIKRSLHVKDSGVLLPGHGGVLDRFDSLLFASPFAYHVFVCLGF</sequence>
<dbReference type="InterPro" id="IPR000374">
    <property type="entry name" value="PC_trans"/>
</dbReference>
<evidence type="ECO:0000256" key="8">
    <source>
        <dbReference type="ARBA" id="ARBA00022475"/>
    </source>
</evidence>
<protein>
    <recommendedName>
        <fullName evidence="7 18">Phosphatidate cytidylyltransferase</fullName>
        <ecNumber evidence="6 18">2.7.7.41</ecNumber>
    </recommendedName>
</protein>
<evidence type="ECO:0000256" key="13">
    <source>
        <dbReference type="ARBA" id="ARBA00022989"/>
    </source>
</evidence>
<evidence type="ECO:0000256" key="14">
    <source>
        <dbReference type="ARBA" id="ARBA00023098"/>
    </source>
</evidence>
<keyword evidence="9" id="KW-0444">Lipid biosynthesis</keyword>
<evidence type="ECO:0000256" key="15">
    <source>
        <dbReference type="ARBA" id="ARBA00023136"/>
    </source>
</evidence>
<name>A0AAV4LJM9_9BACL</name>
<gene>
    <name evidence="20" type="primary">cdsA</name>
    <name evidence="20" type="ORF">DNHGIG_33820</name>
</gene>
<evidence type="ECO:0000313" key="20">
    <source>
        <dbReference type="EMBL" id="GIM47833.1"/>
    </source>
</evidence>
<comment type="pathway">
    <text evidence="3 18">Phospholipid metabolism; CDP-diacylglycerol biosynthesis; CDP-diacylglycerol from sn-glycerol 3-phosphate: step 3/3.</text>
</comment>
<dbReference type="AlphaFoldDB" id="A0AAV4LJM9"/>
<dbReference type="GO" id="GO:0004605">
    <property type="term" value="F:phosphatidate cytidylyltransferase activity"/>
    <property type="evidence" value="ECO:0007669"/>
    <property type="project" value="UniProtKB-EC"/>
</dbReference>
<evidence type="ECO:0000256" key="2">
    <source>
        <dbReference type="ARBA" id="ARBA00004651"/>
    </source>
</evidence>
<feature type="transmembrane region" description="Helical" evidence="19">
    <location>
        <begin position="51"/>
        <end position="68"/>
    </location>
</feature>
<keyword evidence="17" id="KW-1208">Phospholipid metabolism</keyword>
<keyword evidence="13 19" id="KW-1133">Transmembrane helix</keyword>
<organism evidence="20 21">
    <name type="scientific">Collibacillus ludicampi</name>
    <dbReference type="NCBI Taxonomy" id="2771369"/>
    <lineage>
        <taxon>Bacteria</taxon>
        <taxon>Bacillati</taxon>
        <taxon>Bacillota</taxon>
        <taxon>Bacilli</taxon>
        <taxon>Bacillales</taxon>
        <taxon>Alicyclobacillaceae</taxon>
        <taxon>Collibacillus</taxon>
    </lineage>
</organism>
<dbReference type="Proteomes" id="UP001057291">
    <property type="component" value="Unassembled WGS sequence"/>
</dbReference>
<reference evidence="20" key="1">
    <citation type="journal article" date="2023" name="Int. J. Syst. Evol. Microbiol.">
        <title>Collibacillus ludicampi gen. nov., sp. nov., a new soil bacterium of the family Alicyclobacillaceae.</title>
        <authorList>
            <person name="Jojima T."/>
            <person name="Ioku Y."/>
            <person name="Fukuta Y."/>
            <person name="Shirasaka N."/>
            <person name="Matsumura Y."/>
            <person name="Mori M."/>
        </authorList>
    </citation>
    <scope>NUCLEOTIDE SEQUENCE</scope>
    <source>
        <strain evidence="20">TP075</strain>
    </source>
</reference>
<dbReference type="PANTHER" id="PTHR46382:SF1">
    <property type="entry name" value="PHOSPHATIDATE CYTIDYLYLTRANSFERASE"/>
    <property type="match status" value="1"/>
</dbReference>
<keyword evidence="10 18" id="KW-0808">Transferase</keyword>
<evidence type="ECO:0000256" key="1">
    <source>
        <dbReference type="ARBA" id="ARBA00001698"/>
    </source>
</evidence>
<evidence type="ECO:0000256" key="4">
    <source>
        <dbReference type="ARBA" id="ARBA00005189"/>
    </source>
</evidence>
<evidence type="ECO:0000256" key="12">
    <source>
        <dbReference type="ARBA" id="ARBA00022695"/>
    </source>
</evidence>
<evidence type="ECO:0000256" key="19">
    <source>
        <dbReference type="SAM" id="Phobius"/>
    </source>
</evidence>
<dbReference type="GO" id="GO:0016024">
    <property type="term" value="P:CDP-diacylglycerol biosynthetic process"/>
    <property type="evidence" value="ECO:0007669"/>
    <property type="project" value="TreeGrafter"/>
</dbReference>
<evidence type="ECO:0000256" key="16">
    <source>
        <dbReference type="ARBA" id="ARBA00023209"/>
    </source>
</evidence>
<feature type="transmembrane region" description="Helical" evidence="19">
    <location>
        <begin position="168"/>
        <end position="187"/>
    </location>
</feature>
<keyword evidence="11 18" id="KW-0812">Transmembrane</keyword>
<evidence type="ECO:0000256" key="10">
    <source>
        <dbReference type="ARBA" id="ARBA00022679"/>
    </source>
</evidence>
<keyword evidence="12 18" id="KW-0548">Nucleotidyltransferase</keyword>
<feature type="transmembrane region" description="Helical" evidence="19">
    <location>
        <begin position="127"/>
        <end position="147"/>
    </location>
</feature>
<comment type="catalytic activity">
    <reaction evidence="1 18">
        <text>a 1,2-diacyl-sn-glycero-3-phosphate + CTP + H(+) = a CDP-1,2-diacyl-sn-glycerol + diphosphate</text>
        <dbReference type="Rhea" id="RHEA:16229"/>
        <dbReference type="ChEBI" id="CHEBI:15378"/>
        <dbReference type="ChEBI" id="CHEBI:33019"/>
        <dbReference type="ChEBI" id="CHEBI:37563"/>
        <dbReference type="ChEBI" id="CHEBI:58332"/>
        <dbReference type="ChEBI" id="CHEBI:58608"/>
        <dbReference type="EC" id="2.7.7.41"/>
    </reaction>
</comment>
<evidence type="ECO:0000256" key="18">
    <source>
        <dbReference type="RuleBase" id="RU003938"/>
    </source>
</evidence>
<proteinExistence type="inferred from homology"/>
<evidence type="ECO:0000256" key="6">
    <source>
        <dbReference type="ARBA" id="ARBA00012487"/>
    </source>
</evidence>
<evidence type="ECO:0000256" key="3">
    <source>
        <dbReference type="ARBA" id="ARBA00005119"/>
    </source>
</evidence>
<evidence type="ECO:0000256" key="7">
    <source>
        <dbReference type="ARBA" id="ARBA00019373"/>
    </source>
</evidence>
<comment type="subcellular location">
    <subcellularLocation>
        <location evidence="2">Cell membrane</location>
        <topology evidence="2">Multi-pass membrane protein</topology>
    </subcellularLocation>
</comment>
<dbReference type="Pfam" id="PF01148">
    <property type="entry name" value="CTP_transf_1"/>
    <property type="match status" value="1"/>
</dbReference>
<dbReference type="EMBL" id="BOQE01000001">
    <property type="protein sequence ID" value="GIM47833.1"/>
    <property type="molecule type" value="Genomic_DNA"/>
</dbReference>
<dbReference type="GO" id="GO:0005886">
    <property type="term" value="C:plasma membrane"/>
    <property type="evidence" value="ECO:0007669"/>
    <property type="project" value="UniProtKB-SubCell"/>
</dbReference>
<evidence type="ECO:0000256" key="5">
    <source>
        <dbReference type="ARBA" id="ARBA00010185"/>
    </source>
</evidence>
<keyword evidence="8" id="KW-1003">Cell membrane</keyword>
<feature type="transmembrane region" description="Helical" evidence="19">
    <location>
        <begin position="74"/>
        <end position="90"/>
    </location>
</feature>
<dbReference type="PANTHER" id="PTHR46382">
    <property type="entry name" value="PHOSPHATIDATE CYTIDYLYLTRANSFERASE"/>
    <property type="match status" value="1"/>
</dbReference>
<evidence type="ECO:0000256" key="11">
    <source>
        <dbReference type="ARBA" id="ARBA00022692"/>
    </source>
</evidence>
<dbReference type="EC" id="2.7.7.41" evidence="6 18"/>
<feature type="transmembrane region" description="Helical" evidence="19">
    <location>
        <begin position="102"/>
        <end position="121"/>
    </location>
</feature>
<evidence type="ECO:0000256" key="9">
    <source>
        <dbReference type="ARBA" id="ARBA00022516"/>
    </source>
</evidence>
<comment type="pathway">
    <text evidence="4">Lipid metabolism.</text>
</comment>
<keyword evidence="15 19" id="KW-0472">Membrane</keyword>
<feature type="transmembrane region" description="Helical" evidence="19">
    <location>
        <begin position="6"/>
        <end position="39"/>
    </location>
</feature>
<dbReference type="RefSeq" id="WP_282200767.1">
    <property type="nucleotide sequence ID" value="NZ_BOQE01000001.1"/>
</dbReference>
<dbReference type="PROSITE" id="PS01315">
    <property type="entry name" value="CDS"/>
    <property type="match status" value="1"/>
</dbReference>
<accession>A0AAV4LJM9</accession>
<evidence type="ECO:0000313" key="21">
    <source>
        <dbReference type="Proteomes" id="UP001057291"/>
    </source>
</evidence>
<comment type="caution">
    <text evidence="20">The sequence shown here is derived from an EMBL/GenBank/DDBJ whole genome shotgun (WGS) entry which is preliminary data.</text>
</comment>
<comment type="similarity">
    <text evidence="5 18">Belongs to the CDS family.</text>
</comment>
<keyword evidence="16" id="KW-0594">Phospholipid biosynthesis</keyword>
<evidence type="ECO:0000256" key="17">
    <source>
        <dbReference type="ARBA" id="ARBA00023264"/>
    </source>
</evidence>